<dbReference type="GO" id="GO:0032263">
    <property type="term" value="P:GMP salvage"/>
    <property type="evidence" value="ECO:0007669"/>
    <property type="project" value="TreeGrafter"/>
</dbReference>
<keyword evidence="8 15" id="KW-0808">Transferase</keyword>
<evidence type="ECO:0000256" key="4">
    <source>
        <dbReference type="ARBA" id="ARBA00008391"/>
    </source>
</evidence>
<dbReference type="InterPro" id="IPR029057">
    <property type="entry name" value="PRTase-like"/>
</dbReference>
<proteinExistence type="inferred from homology"/>
<dbReference type="InterPro" id="IPR000836">
    <property type="entry name" value="PRTase_dom"/>
</dbReference>
<feature type="domain" description="Phosphoribosyltransferase" evidence="16">
    <location>
        <begin position="12"/>
        <end position="156"/>
    </location>
</feature>
<dbReference type="GO" id="GO:0052657">
    <property type="term" value="F:guanine phosphoribosyltransferase activity"/>
    <property type="evidence" value="ECO:0007669"/>
    <property type="project" value="UniProtKB-ARBA"/>
</dbReference>
<dbReference type="Pfam" id="PF00156">
    <property type="entry name" value="Pribosyltran"/>
    <property type="match status" value="1"/>
</dbReference>
<dbReference type="Gene3D" id="3.40.50.2020">
    <property type="match status" value="1"/>
</dbReference>
<evidence type="ECO:0000256" key="13">
    <source>
        <dbReference type="ARBA" id="ARBA00048811"/>
    </source>
</evidence>
<comment type="cofactor">
    <cofactor evidence="1 15">
        <name>Mg(2+)</name>
        <dbReference type="ChEBI" id="CHEBI:18420"/>
    </cofactor>
</comment>
<dbReference type="GO" id="GO:0000166">
    <property type="term" value="F:nucleotide binding"/>
    <property type="evidence" value="ECO:0007669"/>
    <property type="project" value="UniProtKB-KW"/>
</dbReference>
<dbReference type="CDD" id="cd06223">
    <property type="entry name" value="PRTases_typeI"/>
    <property type="match status" value="1"/>
</dbReference>
<comment type="catalytic activity">
    <reaction evidence="14">
        <text>IMP + diphosphate = hypoxanthine + 5-phospho-alpha-D-ribose 1-diphosphate</text>
        <dbReference type="Rhea" id="RHEA:17973"/>
        <dbReference type="ChEBI" id="CHEBI:17368"/>
        <dbReference type="ChEBI" id="CHEBI:33019"/>
        <dbReference type="ChEBI" id="CHEBI:58017"/>
        <dbReference type="ChEBI" id="CHEBI:58053"/>
        <dbReference type="EC" id="2.4.2.8"/>
    </reaction>
    <physiologicalReaction direction="right-to-left" evidence="14">
        <dbReference type="Rhea" id="RHEA:17975"/>
    </physiologicalReaction>
</comment>
<accession>A0A7V4LC52</accession>
<keyword evidence="7 15" id="KW-0328">Glycosyltransferase</keyword>
<dbReference type="NCBIfam" id="TIGR01203">
    <property type="entry name" value="HGPRTase"/>
    <property type="match status" value="1"/>
</dbReference>
<keyword evidence="6 15" id="KW-0963">Cytoplasm</keyword>
<dbReference type="SUPFAM" id="SSF53271">
    <property type="entry name" value="PRTase-like"/>
    <property type="match status" value="1"/>
</dbReference>
<dbReference type="UniPathway" id="UPA00591">
    <property type="reaction ID" value="UER00648"/>
</dbReference>
<dbReference type="GO" id="GO:0005829">
    <property type="term" value="C:cytosol"/>
    <property type="evidence" value="ECO:0007669"/>
    <property type="project" value="TreeGrafter"/>
</dbReference>
<evidence type="ECO:0000256" key="14">
    <source>
        <dbReference type="ARBA" id="ARBA00049402"/>
    </source>
</evidence>
<dbReference type="EMBL" id="DSXI01000117">
    <property type="protein sequence ID" value="HGS04516.1"/>
    <property type="molecule type" value="Genomic_DNA"/>
</dbReference>
<keyword evidence="10 15" id="KW-0660">Purine salvage</keyword>
<reference evidence="17" key="1">
    <citation type="journal article" date="2020" name="mSystems">
        <title>Genome- and Community-Level Interaction Insights into Carbon Utilization and Element Cycling Functions of Hydrothermarchaeota in Hydrothermal Sediment.</title>
        <authorList>
            <person name="Zhou Z."/>
            <person name="Liu Y."/>
            <person name="Xu W."/>
            <person name="Pan J."/>
            <person name="Luo Z.H."/>
            <person name="Li M."/>
        </authorList>
    </citation>
    <scope>NUCLEOTIDE SEQUENCE [LARGE SCALE GENOMIC DNA]</scope>
    <source>
        <strain evidence="17">SpSt-548</strain>
    </source>
</reference>
<evidence type="ECO:0000313" key="17">
    <source>
        <dbReference type="EMBL" id="HGS04516.1"/>
    </source>
</evidence>
<keyword evidence="9 15" id="KW-0479">Metal-binding</keyword>
<evidence type="ECO:0000256" key="9">
    <source>
        <dbReference type="ARBA" id="ARBA00022723"/>
    </source>
</evidence>
<evidence type="ECO:0000256" key="6">
    <source>
        <dbReference type="ARBA" id="ARBA00022490"/>
    </source>
</evidence>
<evidence type="ECO:0000259" key="16">
    <source>
        <dbReference type="Pfam" id="PF00156"/>
    </source>
</evidence>
<evidence type="ECO:0000256" key="15">
    <source>
        <dbReference type="RuleBase" id="RU364099"/>
    </source>
</evidence>
<dbReference type="EC" id="2.4.2.8" evidence="5 15"/>
<comment type="subcellular location">
    <subcellularLocation>
        <location evidence="2 15">Cytoplasm</location>
    </subcellularLocation>
</comment>
<name>A0A7V4LC52_9BACT</name>
<comment type="catalytic activity">
    <reaction evidence="13">
        <text>GMP + diphosphate = guanine + 5-phospho-alpha-D-ribose 1-diphosphate</text>
        <dbReference type="Rhea" id="RHEA:25424"/>
        <dbReference type="ChEBI" id="CHEBI:16235"/>
        <dbReference type="ChEBI" id="CHEBI:33019"/>
        <dbReference type="ChEBI" id="CHEBI:58017"/>
        <dbReference type="ChEBI" id="CHEBI:58115"/>
        <dbReference type="EC" id="2.4.2.8"/>
    </reaction>
    <physiologicalReaction direction="right-to-left" evidence="13">
        <dbReference type="Rhea" id="RHEA:25426"/>
    </physiologicalReaction>
</comment>
<evidence type="ECO:0000256" key="8">
    <source>
        <dbReference type="ARBA" id="ARBA00022679"/>
    </source>
</evidence>
<comment type="caution">
    <text evidence="17">The sequence shown here is derived from an EMBL/GenBank/DDBJ whole genome shotgun (WGS) entry which is preliminary data.</text>
</comment>
<dbReference type="GO" id="GO:0046100">
    <property type="term" value="P:hypoxanthine metabolic process"/>
    <property type="evidence" value="ECO:0007669"/>
    <property type="project" value="TreeGrafter"/>
</dbReference>
<evidence type="ECO:0000256" key="11">
    <source>
        <dbReference type="ARBA" id="ARBA00022741"/>
    </source>
</evidence>
<sequence>MPRKKLVISRDALAARVQELAARISADYMGQDLVMVAILKGAFIFLADLVRAMDFPVEVDFVRLKSYGAGTVTSGEVEITKDVEVSLSGRHVLVVEDIVDAGLTLDFLLRHLAGRHPQSLRVCCLIDKRERRRVPVPLDYVGFVIPRGFLVGYGLDCGEQLRTLPEVYELVEAGEENQGPDTLTP</sequence>
<evidence type="ECO:0000256" key="5">
    <source>
        <dbReference type="ARBA" id="ARBA00011895"/>
    </source>
</evidence>
<evidence type="ECO:0000256" key="12">
    <source>
        <dbReference type="ARBA" id="ARBA00022842"/>
    </source>
</evidence>
<evidence type="ECO:0000256" key="1">
    <source>
        <dbReference type="ARBA" id="ARBA00001946"/>
    </source>
</evidence>
<gene>
    <name evidence="17" type="primary">hpt</name>
    <name evidence="17" type="ORF">ENT08_02060</name>
</gene>
<dbReference type="AlphaFoldDB" id="A0A7V4LC52"/>
<dbReference type="InterPro" id="IPR050408">
    <property type="entry name" value="HGPRT"/>
</dbReference>
<comment type="similarity">
    <text evidence="4 15">Belongs to the purine/pyrimidine phosphoribosyltransferase family.</text>
</comment>
<keyword evidence="11 15" id="KW-0547">Nucleotide-binding</keyword>
<evidence type="ECO:0000256" key="2">
    <source>
        <dbReference type="ARBA" id="ARBA00004496"/>
    </source>
</evidence>
<dbReference type="GO" id="GO:0004422">
    <property type="term" value="F:hypoxanthine phosphoribosyltransferase activity"/>
    <property type="evidence" value="ECO:0007669"/>
    <property type="project" value="InterPro"/>
</dbReference>
<dbReference type="GO" id="GO:0006178">
    <property type="term" value="P:guanine salvage"/>
    <property type="evidence" value="ECO:0007669"/>
    <property type="project" value="TreeGrafter"/>
</dbReference>
<dbReference type="PANTHER" id="PTHR43340">
    <property type="entry name" value="HYPOXANTHINE-GUANINE PHOSPHORIBOSYLTRANSFERASE"/>
    <property type="match status" value="1"/>
</dbReference>
<comment type="pathway">
    <text evidence="3 15">Purine metabolism; IMP biosynthesis via salvage pathway; IMP from hypoxanthine: step 1/1.</text>
</comment>
<dbReference type="FunFam" id="3.40.50.2020:FF:000006">
    <property type="entry name" value="Hypoxanthine phosphoribosyltransferase"/>
    <property type="match status" value="1"/>
</dbReference>
<dbReference type="InterPro" id="IPR005904">
    <property type="entry name" value="Hxn_phspho_trans"/>
</dbReference>
<dbReference type="GO" id="GO:0032264">
    <property type="term" value="P:IMP salvage"/>
    <property type="evidence" value="ECO:0007669"/>
    <property type="project" value="UniProtKB-UniPathway"/>
</dbReference>
<organism evidence="17">
    <name type="scientific">Desulfobacca acetoxidans</name>
    <dbReference type="NCBI Taxonomy" id="60893"/>
    <lineage>
        <taxon>Bacteria</taxon>
        <taxon>Pseudomonadati</taxon>
        <taxon>Thermodesulfobacteriota</taxon>
        <taxon>Desulfobaccia</taxon>
        <taxon>Desulfobaccales</taxon>
        <taxon>Desulfobaccaceae</taxon>
        <taxon>Desulfobacca</taxon>
    </lineage>
</organism>
<evidence type="ECO:0000256" key="10">
    <source>
        <dbReference type="ARBA" id="ARBA00022726"/>
    </source>
</evidence>
<protein>
    <recommendedName>
        <fullName evidence="5 15">Hypoxanthine phosphoribosyltransferase</fullName>
        <ecNumber evidence="5 15">2.4.2.8</ecNumber>
    </recommendedName>
</protein>
<evidence type="ECO:0000256" key="7">
    <source>
        <dbReference type="ARBA" id="ARBA00022676"/>
    </source>
</evidence>
<keyword evidence="12 15" id="KW-0460">Magnesium</keyword>
<evidence type="ECO:0000256" key="3">
    <source>
        <dbReference type="ARBA" id="ARBA00004669"/>
    </source>
</evidence>
<dbReference type="GO" id="GO:0006166">
    <property type="term" value="P:purine ribonucleoside salvage"/>
    <property type="evidence" value="ECO:0007669"/>
    <property type="project" value="UniProtKB-KW"/>
</dbReference>
<dbReference type="GO" id="GO:0000287">
    <property type="term" value="F:magnesium ion binding"/>
    <property type="evidence" value="ECO:0007669"/>
    <property type="project" value="TreeGrafter"/>
</dbReference>
<dbReference type="PANTHER" id="PTHR43340:SF1">
    <property type="entry name" value="HYPOXANTHINE PHOSPHORIBOSYLTRANSFERASE"/>
    <property type="match status" value="1"/>
</dbReference>